<evidence type="ECO:0000313" key="1">
    <source>
        <dbReference type="EMBL" id="KAG7514289.1"/>
    </source>
</evidence>
<name>A0AAV6SAF9_SOLSE</name>
<proteinExistence type="predicted"/>
<protein>
    <submittedName>
        <fullName evidence="1">Uncharacterized protein</fullName>
    </submittedName>
</protein>
<accession>A0AAV6SAF9</accession>
<dbReference type="AlphaFoldDB" id="A0AAV6SAF9"/>
<reference evidence="1 2" key="1">
    <citation type="journal article" date="2021" name="Sci. Rep.">
        <title>Chromosome anchoring in Senegalese sole (Solea senegalensis) reveals sex-associated markers and genome rearrangements in flatfish.</title>
        <authorList>
            <person name="Guerrero-Cozar I."/>
            <person name="Gomez-Garrido J."/>
            <person name="Berbel C."/>
            <person name="Martinez-Blanch J.F."/>
            <person name="Alioto T."/>
            <person name="Claros M.G."/>
            <person name="Gagnaire P.A."/>
            <person name="Manchado M."/>
        </authorList>
    </citation>
    <scope>NUCLEOTIDE SEQUENCE [LARGE SCALE GENOMIC DNA]</scope>
    <source>
        <strain evidence="1">Sse05_10M</strain>
    </source>
</reference>
<dbReference type="EMBL" id="JAGKHQ010000006">
    <property type="protein sequence ID" value="KAG7514289.1"/>
    <property type="molecule type" value="Genomic_DNA"/>
</dbReference>
<comment type="caution">
    <text evidence="1">The sequence shown here is derived from an EMBL/GenBank/DDBJ whole genome shotgun (WGS) entry which is preliminary data.</text>
</comment>
<evidence type="ECO:0000313" key="2">
    <source>
        <dbReference type="Proteomes" id="UP000693946"/>
    </source>
</evidence>
<organism evidence="1 2">
    <name type="scientific">Solea senegalensis</name>
    <name type="common">Senegalese sole</name>
    <dbReference type="NCBI Taxonomy" id="28829"/>
    <lineage>
        <taxon>Eukaryota</taxon>
        <taxon>Metazoa</taxon>
        <taxon>Chordata</taxon>
        <taxon>Craniata</taxon>
        <taxon>Vertebrata</taxon>
        <taxon>Euteleostomi</taxon>
        <taxon>Actinopterygii</taxon>
        <taxon>Neopterygii</taxon>
        <taxon>Teleostei</taxon>
        <taxon>Neoteleostei</taxon>
        <taxon>Acanthomorphata</taxon>
        <taxon>Carangaria</taxon>
        <taxon>Pleuronectiformes</taxon>
        <taxon>Pleuronectoidei</taxon>
        <taxon>Soleidae</taxon>
        <taxon>Solea</taxon>
    </lineage>
</organism>
<keyword evidence="2" id="KW-1185">Reference proteome</keyword>
<dbReference type="Proteomes" id="UP000693946">
    <property type="component" value="Linkage Group LG14"/>
</dbReference>
<gene>
    <name evidence="1" type="ORF">JOB18_029822</name>
</gene>
<sequence>MRRECSSSTMYNCAVEDIANELVEELCKSHPTSKALGEDGPFGSVYKMRQYFKTQFEFVQPVEYILDSQDNLSYQYVPLLQTLEHVLTNKNIANEVLKKNNLIY</sequence>